<reference evidence="2 3" key="1">
    <citation type="submission" date="2018-08" db="EMBL/GenBank/DDBJ databases">
        <title>Genomic Encyclopedia of Type Strains, Phase III (KMG-III): the genomes of soil and plant-associated and newly described type strains.</title>
        <authorList>
            <person name="Whitman W."/>
        </authorList>
    </citation>
    <scope>NUCLEOTIDE SEQUENCE [LARGE SCALE GENOMIC DNA]</scope>
    <source>
        <strain evidence="2 3">325-5</strain>
    </source>
</reference>
<dbReference type="EMBL" id="QTTQ01000009">
    <property type="protein sequence ID" value="REE82955.1"/>
    <property type="molecule type" value="Genomic_DNA"/>
</dbReference>
<accession>A0A3D9S274</accession>
<feature type="transmembrane region" description="Helical" evidence="1">
    <location>
        <begin position="86"/>
        <end position="104"/>
    </location>
</feature>
<proteinExistence type="predicted"/>
<dbReference type="Proteomes" id="UP000256429">
    <property type="component" value="Unassembled WGS sequence"/>
</dbReference>
<keyword evidence="1" id="KW-0812">Transmembrane</keyword>
<dbReference type="RefSeq" id="WP_240324954.1">
    <property type="nucleotide sequence ID" value="NZ_QUOZ01000002.1"/>
</dbReference>
<dbReference type="NCBIfam" id="TIGR04127">
    <property type="entry name" value="flavo_near_exo"/>
    <property type="match status" value="1"/>
</dbReference>
<sequence length="145" mass="17547">MSFRIGLVLVLILTLIGVRAFLEPLFYDPLITYFKNDSLTKPIPDLNFSNYFFNIFLRYTLNSLISIAIIYVIFQNIKTLIFTIKFYILSFFIFFFLLFIFLYFENISNNLILFYLRRFLIQPLFLFILLPAFYYQKLQNTRNKT</sequence>
<keyword evidence="1" id="KW-0472">Membrane</keyword>
<feature type="transmembrane region" description="Helical" evidence="1">
    <location>
        <begin position="116"/>
        <end position="135"/>
    </location>
</feature>
<protein>
    <submittedName>
        <fullName evidence="2">Exosortase F-associated protein</fullName>
    </submittedName>
</protein>
<evidence type="ECO:0000256" key="1">
    <source>
        <dbReference type="SAM" id="Phobius"/>
    </source>
</evidence>
<evidence type="ECO:0000313" key="2">
    <source>
        <dbReference type="EMBL" id="REE82955.1"/>
    </source>
</evidence>
<name>A0A3D9S274_9FLAO</name>
<keyword evidence="1" id="KW-1133">Transmembrane helix</keyword>
<dbReference type="AlphaFoldDB" id="A0A3D9S274"/>
<keyword evidence="3" id="KW-1185">Reference proteome</keyword>
<evidence type="ECO:0000313" key="3">
    <source>
        <dbReference type="Proteomes" id="UP000256429"/>
    </source>
</evidence>
<gene>
    <name evidence="2" type="ORF">BX611_0231</name>
</gene>
<comment type="caution">
    <text evidence="2">The sequence shown here is derived from an EMBL/GenBank/DDBJ whole genome shotgun (WGS) entry which is preliminary data.</text>
</comment>
<feature type="transmembrane region" description="Helical" evidence="1">
    <location>
        <begin position="51"/>
        <end position="74"/>
    </location>
</feature>
<dbReference type="InterPro" id="IPR026414">
    <property type="entry name" value="ExosoTase_F-assoc_memb"/>
</dbReference>
<organism evidence="2 3">
    <name type="scientific">Lutibacter oceani</name>
    <dbReference type="NCBI Taxonomy" id="1853311"/>
    <lineage>
        <taxon>Bacteria</taxon>
        <taxon>Pseudomonadati</taxon>
        <taxon>Bacteroidota</taxon>
        <taxon>Flavobacteriia</taxon>
        <taxon>Flavobacteriales</taxon>
        <taxon>Flavobacteriaceae</taxon>
        <taxon>Lutibacter</taxon>
    </lineage>
</organism>